<dbReference type="InterPro" id="IPR013785">
    <property type="entry name" value="Aldolase_TIM"/>
</dbReference>
<dbReference type="PANTHER" id="PTHR43303">
    <property type="entry name" value="NADPH DEHYDROGENASE C23G7.10C-RELATED"/>
    <property type="match status" value="1"/>
</dbReference>
<keyword evidence="8" id="KW-1185">Reference proteome</keyword>
<dbReference type="PANTHER" id="PTHR43303:SF4">
    <property type="entry name" value="NADPH DEHYDROGENASE C23G7.10C-RELATED"/>
    <property type="match status" value="1"/>
</dbReference>
<dbReference type="Pfam" id="PF00724">
    <property type="entry name" value="Oxidored_FMN"/>
    <property type="match status" value="1"/>
</dbReference>
<evidence type="ECO:0000256" key="1">
    <source>
        <dbReference type="ARBA" id="ARBA00001917"/>
    </source>
</evidence>
<dbReference type="Gene3D" id="3.20.20.70">
    <property type="entry name" value="Aldolase class I"/>
    <property type="match status" value="1"/>
</dbReference>
<keyword evidence="4" id="KW-0521">NADP</keyword>
<evidence type="ECO:0000256" key="2">
    <source>
        <dbReference type="ARBA" id="ARBA00022630"/>
    </source>
</evidence>
<feature type="domain" description="NADH:flavin oxidoreductase/NADH oxidase N-terminal" evidence="6">
    <location>
        <begin position="4"/>
        <end position="340"/>
    </location>
</feature>
<dbReference type="InterPro" id="IPR001155">
    <property type="entry name" value="OxRdtase_FMN_N"/>
</dbReference>
<gene>
    <name evidence="7" type="ORF">SAMN05444682_110175</name>
</gene>
<accession>A0A1I3S0P1</accession>
<evidence type="ECO:0000259" key="6">
    <source>
        <dbReference type="Pfam" id="PF00724"/>
    </source>
</evidence>
<reference evidence="7 8" key="1">
    <citation type="submission" date="2016-10" db="EMBL/GenBank/DDBJ databases">
        <authorList>
            <person name="de Groot N.N."/>
        </authorList>
    </citation>
    <scope>NUCLEOTIDE SEQUENCE [LARGE SCALE GENOMIC DNA]</scope>
    <source>
        <strain evidence="7 8">RK1</strain>
    </source>
</reference>
<keyword evidence="3" id="KW-0288">FMN</keyword>
<sequence length="354" mass="38159">MSTLFSPLTIKSITLKNRLIVSPMCQYSSVDGFADDWHLVHLGSRAVGGVSMVISEATAVAPEGRISPYDLGIWKDEHIGKLAQITAFIKSQACVPGIQLAHAGRKASTAVPWKGRGKVTEEAGGWTPVAPSAIAFAGHYPTPDELDAEGIRKVITDFTAAAQRAQRAGFQVAEIHAAHGYLLHQFLSPLSNQRMDNYGGSFENRIRLLLEVIESIKTVWPADLPLLVRISATDWAEGGWNGDDSVRLAAILQTVGVDLIDVSTGGLVSHQQIPVGPAYQLPFAARIKKETGILTSTVGLITDAVQAETILANGDADAVMMARELLRNPYFPLKAAAELDDSIVWPVQYERAKS</sequence>
<dbReference type="GO" id="GO:0003959">
    <property type="term" value="F:NADPH dehydrogenase activity"/>
    <property type="evidence" value="ECO:0007669"/>
    <property type="project" value="InterPro"/>
</dbReference>
<comment type="cofactor">
    <cofactor evidence="1">
        <name>FMN</name>
        <dbReference type="ChEBI" id="CHEBI:58210"/>
    </cofactor>
</comment>
<dbReference type="InterPro" id="IPR044152">
    <property type="entry name" value="YqjM-like"/>
</dbReference>
<evidence type="ECO:0000313" key="7">
    <source>
        <dbReference type="EMBL" id="SFJ51107.1"/>
    </source>
</evidence>
<dbReference type="EMBL" id="FOQO01000010">
    <property type="protein sequence ID" value="SFJ51107.1"/>
    <property type="molecule type" value="Genomic_DNA"/>
</dbReference>
<protein>
    <submittedName>
        <fullName evidence="7">2,4-dienoyl-CoA reductase</fullName>
    </submittedName>
</protein>
<dbReference type="AlphaFoldDB" id="A0A1I3S0P1"/>
<evidence type="ECO:0000256" key="3">
    <source>
        <dbReference type="ARBA" id="ARBA00022643"/>
    </source>
</evidence>
<keyword evidence="2" id="KW-0285">Flavoprotein</keyword>
<dbReference type="CDD" id="cd02932">
    <property type="entry name" value="OYE_YqiM_FMN"/>
    <property type="match status" value="1"/>
</dbReference>
<organism evidence="7 8">
    <name type="scientific">Parapedobacter indicus</name>
    <dbReference type="NCBI Taxonomy" id="1477437"/>
    <lineage>
        <taxon>Bacteria</taxon>
        <taxon>Pseudomonadati</taxon>
        <taxon>Bacteroidota</taxon>
        <taxon>Sphingobacteriia</taxon>
        <taxon>Sphingobacteriales</taxon>
        <taxon>Sphingobacteriaceae</taxon>
        <taxon>Parapedobacter</taxon>
    </lineage>
</organism>
<keyword evidence="5" id="KW-0560">Oxidoreductase</keyword>
<evidence type="ECO:0000256" key="5">
    <source>
        <dbReference type="ARBA" id="ARBA00023002"/>
    </source>
</evidence>
<dbReference type="Proteomes" id="UP000198670">
    <property type="component" value="Unassembled WGS sequence"/>
</dbReference>
<evidence type="ECO:0000313" key="8">
    <source>
        <dbReference type="Proteomes" id="UP000198670"/>
    </source>
</evidence>
<dbReference type="OrthoDB" id="9772736at2"/>
<dbReference type="STRING" id="1477437.SAMN05444682_110175"/>
<dbReference type="SUPFAM" id="SSF51395">
    <property type="entry name" value="FMN-linked oxidoreductases"/>
    <property type="match status" value="1"/>
</dbReference>
<name>A0A1I3S0P1_9SPHI</name>
<evidence type="ECO:0000256" key="4">
    <source>
        <dbReference type="ARBA" id="ARBA00022857"/>
    </source>
</evidence>
<dbReference type="RefSeq" id="WP_090629757.1">
    <property type="nucleotide sequence ID" value="NZ_FOQO01000010.1"/>
</dbReference>
<dbReference type="GO" id="GO:0050661">
    <property type="term" value="F:NADP binding"/>
    <property type="evidence" value="ECO:0007669"/>
    <property type="project" value="InterPro"/>
</dbReference>
<proteinExistence type="predicted"/>
<dbReference type="GO" id="GO:0010181">
    <property type="term" value="F:FMN binding"/>
    <property type="evidence" value="ECO:0007669"/>
    <property type="project" value="InterPro"/>
</dbReference>